<organism evidence="3 4">
    <name type="scientific">Cellulomonas phragmiteti</name>
    <dbReference type="NCBI Taxonomy" id="478780"/>
    <lineage>
        <taxon>Bacteria</taxon>
        <taxon>Bacillati</taxon>
        <taxon>Actinomycetota</taxon>
        <taxon>Actinomycetes</taxon>
        <taxon>Micrococcales</taxon>
        <taxon>Cellulomonadaceae</taxon>
        <taxon>Cellulomonas</taxon>
    </lineage>
</organism>
<protein>
    <submittedName>
        <fullName evidence="3">Transposase</fullName>
    </submittedName>
</protein>
<accession>A0ABQ4DRH7</accession>
<evidence type="ECO:0000313" key="3">
    <source>
        <dbReference type="EMBL" id="GIG41957.1"/>
    </source>
</evidence>
<feature type="domain" description="Integrase catalytic" evidence="2">
    <location>
        <begin position="127"/>
        <end position="291"/>
    </location>
</feature>
<dbReference type="InterPro" id="IPR050900">
    <property type="entry name" value="Transposase_IS3/IS150/IS904"/>
</dbReference>
<evidence type="ECO:0000313" key="4">
    <source>
        <dbReference type="Proteomes" id="UP000614741"/>
    </source>
</evidence>
<dbReference type="InterPro" id="IPR048020">
    <property type="entry name" value="Transpos_IS3"/>
</dbReference>
<dbReference type="Proteomes" id="UP000614741">
    <property type="component" value="Unassembled WGS sequence"/>
</dbReference>
<gene>
    <name evidence="3" type="ORF">Cph01nite_37190</name>
</gene>
<dbReference type="SUPFAM" id="SSF53098">
    <property type="entry name" value="Ribonuclease H-like"/>
    <property type="match status" value="1"/>
</dbReference>
<dbReference type="Pfam" id="PF00665">
    <property type="entry name" value="rve"/>
    <property type="match status" value="1"/>
</dbReference>
<dbReference type="InterPro" id="IPR001584">
    <property type="entry name" value="Integrase_cat-core"/>
</dbReference>
<dbReference type="PANTHER" id="PTHR46889">
    <property type="entry name" value="TRANSPOSASE INSF FOR INSERTION SEQUENCE IS3B-RELATED"/>
    <property type="match status" value="1"/>
</dbReference>
<dbReference type="EMBL" id="BONP01000061">
    <property type="protein sequence ID" value="GIG41957.1"/>
    <property type="molecule type" value="Genomic_DNA"/>
</dbReference>
<evidence type="ECO:0000259" key="2">
    <source>
        <dbReference type="PROSITE" id="PS50994"/>
    </source>
</evidence>
<dbReference type="Pfam" id="PF13276">
    <property type="entry name" value="HTH_21"/>
    <property type="match status" value="1"/>
</dbReference>
<dbReference type="Gene3D" id="3.30.420.10">
    <property type="entry name" value="Ribonuclease H-like superfamily/Ribonuclease H"/>
    <property type="match status" value="1"/>
</dbReference>
<dbReference type="PROSITE" id="PS50994">
    <property type="entry name" value="INTEGRASE"/>
    <property type="match status" value="1"/>
</dbReference>
<comment type="function">
    <text evidence="1">Involved in the transposition of the insertion sequence.</text>
</comment>
<dbReference type="NCBIfam" id="NF033516">
    <property type="entry name" value="transpos_IS3"/>
    <property type="match status" value="1"/>
</dbReference>
<sequence length="299" mass="32598">MSRFQFVAEHQSTYGVKRLCQVIGVARSSFYKWLAAAPARAARAADDQALASRIRAVHVQDRACGAPRITVELNDGADPDERVNHKRVARVMREHAIAGIRLRRRVRTTVPAPQAPLVPDLLERDFTATEPNTKYVGDITYLPCGDDGFLYLATVIDCFSRRLVGWSIADHMRTDLVTDALLAAAATRGTLAGAVFHADHGAQYRAKAYAQVCAALGVTRSMGAVGTSADNAMAESFNATLKRETLAGAAGWPDAATARREVFAWITRYNTRRRHSTCGYVSPTDYENAHHAANLTLAA</sequence>
<keyword evidence="4" id="KW-1185">Reference proteome</keyword>
<dbReference type="InterPro" id="IPR025948">
    <property type="entry name" value="HTH-like_dom"/>
</dbReference>
<comment type="caution">
    <text evidence="3">The sequence shown here is derived from an EMBL/GenBank/DDBJ whole genome shotgun (WGS) entry which is preliminary data.</text>
</comment>
<dbReference type="InterPro" id="IPR012337">
    <property type="entry name" value="RNaseH-like_sf"/>
</dbReference>
<dbReference type="PANTHER" id="PTHR46889:SF4">
    <property type="entry name" value="TRANSPOSASE INSO FOR INSERTION SEQUENCE ELEMENT IS911B-RELATED"/>
    <property type="match status" value="1"/>
</dbReference>
<reference evidence="3 4" key="1">
    <citation type="submission" date="2021-01" db="EMBL/GenBank/DDBJ databases">
        <title>Whole genome shotgun sequence of Cellulomonas phragmiteti NBRC 110785.</title>
        <authorList>
            <person name="Komaki H."/>
            <person name="Tamura T."/>
        </authorList>
    </citation>
    <scope>NUCLEOTIDE SEQUENCE [LARGE SCALE GENOMIC DNA]</scope>
    <source>
        <strain evidence="3 4">NBRC 110785</strain>
    </source>
</reference>
<evidence type="ECO:0000256" key="1">
    <source>
        <dbReference type="ARBA" id="ARBA00002286"/>
    </source>
</evidence>
<proteinExistence type="predicted"/>
<name>A0ABQ4DRH7_9CELL</name>
<dbReference type="InterPro" id="IPR036397">
    <property type="entry name" value="RNaseH_sf"/>
</dbReference>